<evidence type="ECO:0000313" key="2">
    <source>
        <dbReference type="Proteomes" id="UP001428341"/>
    </source>
</evidence>
<name>A0AAP0LRS6_9ROSI</name>
<accession>A0AAP0LRS6</accession>
<dbReference type="EMBL" id="JBCGBO010000024">
    <property type="protein sequence ID" value="KAK9182912.1"/>
    <property type="molecule type" value="Genomic_DNA"/>
</dbReference>
<proteinExistence type="predicted"/>
<evidence type="ECO:0000313" key="1">
    <source>
        <dbReference type="EMBL" id="KAK9182912.1"/>
    </source>
</evidence>
<comment type="caution">
    <text evidence="1">The sequence shown here is derived from an EMBL/GenBank/DDBJ whole genome shotgun (WGS) entry which is preliminary data.</text>
</comment>
<reference evidence="1 2" key="1">
    <citation type="submission" date="2024-05" db="EMBL/GenBank/DDBJ databases">
        <title>Haplotype-resolved chromosome-level genome assembly of Huyou (Citrus changshanensis).</title>
        <authorList>
            <person name="Miao C."/>
            <person name="Chen W."/>
            <person name="Wu Y."/>
            <person name="Wang L."/>
            <person name="Zhao S."/>
            <person name="Grierson D."/>
            <person name="Xu C."/>
            <person name="Chen K."/>
        </authorList>
    </citation>
    <scope>NUCLEOTIDE SEQUENCE [LARGE SCALE GENOMIC DNA]</scope>
    <source>
        <strain evidence="1">01-14</strain>
        <tissue evidence="1">Leaf</tissue>
    </source>
</reference>
<gene>
    <name evidence="1" type="ORF">WN944_026060</name>
</gene>
<organism evidence="1 2">
    <name type="scientific">Citrus x changshan-huyou</name>
    <dbReference type="NCBI Taxonomy" id="2935761"/>
    <lineage>
        <taxon>Eukaryota</taxon>
        <taxon>Viridiplantae</taxon>
        <taxon>Streptophyta</taxon>
        <taxon>Embryophyta</taxon>
        <taxon>Tracheophyta</taxon>
        <taxon>Spermatophyta</taxon>
        <taxon>Magnoliopsida</taxon>
        <taxon>eudicotyledons</taxon>
        <taxon>Gunneridae</taxon>
        <taxon>Pentapetalae</taxon>
        <taxon>rosids</taxon>
        <taxon>malvids</taxon>
        <taxon>Sapindales</taxon>
        <taxon>Rutaceae</taxon>
        <taxon>Aurantioideae</taxon>
        <taxon>Citrus</taxon>
    </lineage>
</organism>
<protein>
    <submittedName>
        <fullName evidence="1">Uncharacterized protein</fullName>
    </submittedName>
</protein>
<sequence length="61" mass="7189">MTPHVPSLRRRNYLQTLRANGAGIQFVIVNNIRRRRCVLYGCEFGRLLHRTWYRAVDSTAD</sequence>
<keyword evidence="2" id="KW-1185">Reference proteome</keyword>
<dbReference type="AlphaFoldDB" id="A0AAP0LRS6"/>
<dbReference type="Proteomes" id="UP001428341">
    <property type="component" value="Unassembled WGS sequence"/>
</dbReference>